<dbReference type="PROSITE" id="PS00189">
    <property type="entry name" value="LIPOYL"/>
    <property type="match status" value="1"/>
</dbReference>
<gene>
    <name evidence="3 6" type="primary">gcvH</name>
    <name evidence="6" type="ORF">EAS64_18140</name>
</gene>
<evidence type="ECO:0000259" key="5">
    <source>
        <dbReference type="PROSITE" id="PS50968"/>
    </source>
</evidence>
<dbReference type="Gene3D" id="2.40.50.100">
    <property type="match status" value="1"/>
</dbReference>
<feature type="domain" description="Lipoyl-binding" evidence="5">
    <location>
        <begin position="22"/>
        <end position="104"/>
    </location>
</feature>
<comment type="caution">
    <text evidence="6">The sequence shown here is derived from an EMBL/GenBank/DDBJ whole genome shotgun (WGS) entry which is preliminary data.</text>
</comment>
<dbReference type="GO" id="GO:0009249">
    <property type="term" value="P:protein lipoylation"/>
    <property type="evidence" value="ECO:0007669"/>
    <property type="project" value="TreeGrafter"/>
</dbReference>
<accession>A0A6P2BYS7</accession>
<keyword evidence="7" id="KW-1185">Reference proteome</keyword>
<evidence type="ECO:0000256" key="4">
    <source>
        <dbReference type="PIRSR" id="PIRSR617453-50"/>
    </source>
</evidence>
<sequence>MSVPAELLYTPEHEWVAIDGGTATIGITDYATQALGDVVYVSLPAVGAAVTSGEPCGEVESTKSVSDLYSPVDGEVVEINEELDDDPGLINAEPYGLGWMFRVRVTDGQAAGTGLLSPTEYDALTKSAG</sequence>
<dbReference type="GO" id="GO:0005829">
    <property type="term" value="C:cytosol"/>
    <property type="evidence" value="ECO:0007669"/>
    <property type="project" value="TreeGrafter"/>
</dbReference>
<dbReference type="InterPro" id="IPR017453">
    <property type="entry name" value="GCV_H_sub"/>
</dbReference>
<dbReference type="GO" id="GO:0019464">
    <property type="term" value="P:glycine decarboxylation via glycine cleavage system"/>
    <property type="evidence" value="ECO:0007669"/>
    <property type="project" value="UniProtKB-UniRule"/>
</dbReference>
<dbReference type="InterPro" id="IPR002930">
    <property type="entry name" value="GCV_H"/>
</dbReference>
<reference evidence="6 7" key="1">
    <citation type="submission" date="2018-11" db="EMBL/GenBank/DDBJ databases">
        <title>Trebonia kvetii gen.nov., sp.nov., a novel acidophilic actinobacterium, and proposal of the new actinobacterial family Treboniaceae fam. nov.</title>
        <authorList>
            <person name="Rapoport D."/>
            <person name="Sagova-Mareckova M."/>
            <person name="Sedlacek I."/>
            <person name="Provaznik J."/>
            <person name="Kralova S."/>
            <person name="Pavlinic D."/>
            <person name="Benes V."/>
            <person name="Kopecky J."/>
        </authorList>
    </citation>
    <scope>NUCLEOTIDE SEQUENCE [LARGE SCALE GENOMIC DNA]</scope>
    <source>
        <strain evidence="6 7">15Tr583</strain>
    </source>
</reference>
<comment type="similarity">
    <text evidence="1 3">Belongs to the GcvH family.</text>
</comment>
<name>A0A6P2BYS7_9ACTN</name>
<dbReference type="InterPro" id="IPR003016">
    <property type="entry name" value="2-oxoA_DH_lipoyl-BS"/>
</dbReference>
<comment type="function">
    <text evidence="3">The glycine cleavage system catalyzes the degradation of glycine. The H protein shuttles the methylamine group of glycine from the P protein to the T protein.</text>
</comment>
<organism evidence="6 7">
    <name type="scientific">Trebonia kvetii</name>
    <dbReference type="NCBI Taxonomy" id="2480626"/>
    <lineage>
        <taxon>Bacteria</taxon>
        <taxon>Bacillati</taxon>
        <taxon>Actinomycetota</taxon>
        <taxon>Actinomycetes</taxon>
        <taxon>Streptosporangiales</taxon>
        <taxon>Treboniaceae</taxon>
        <taxon>Trebonia</taxon>
    </lineage>
</organism>
<dbReference type="Pfam" id="PF01597">
    <property type="entry name" value="GCV_H"/>
    <property type="match status" value="1"/>
</dbReference>
<dbReference type="PROSITE" id="PS50968">
    <property type="entry name" value="BIOTINYL_LIPOYL"/>
    <property type="match status" value="1"/>
</dbReference>
<dbReference type="SUPFAM" id="SSF51230">
    <property type="entry name" value="Single hybrid motif"/>
    <property type="match status" value="1"/>
</dbReference>
<dbReference type="HAMAP" id="MF_00272">
    <property type="entry name" value="GcvH"/>
    <property type="match status" value="1"/>
</dbReference>
<dbReference type="CDD" id="cd06848">
    <property type="entry name" value="GCS_H"/>
    <property type="match status" value="1"/>
</dbReference>
<evidence type="ECO:0000313" key="6">
    <source>
        <dbReference type="EMBL" id="TVZ04299.1"/>
    </source>
</evidence>
<dbReference type="Proteomes" id="UP000460272">
    <property type="component" value="Unassembled WGS sequence"/>
</dbReference>
<comment type="cofactor">
    <cofactor evidence="3">
        <name>(R)-lipoate</name>
        <dbReference type="ChEBI" id="CHEBI:83088"/>
    </cofactor>
    <text evidence="3">Binds 1 lipoyl cofactor covalently.</text>
</comment>
<proteinExistence type="inferred from homology"/>
<feature type="modified residue" description="N6-lipoyllysine" evidence="3 4">
    <location>
        <position position="63"/>
    </location>
</feature>
<dbReference type="PANTHER" id="PTHR11715">
    <property type="entry name" value="GLYCINE CLEAVAGE SYSTEM H PROTEIN"/>
    <property type="match status" value="1"/>
</dbReference>
<dbReference type="RefSeq" id="WP_145854168.1">
    <property type="nucleotide sequence ID" value="NZ_RPFW01000003.1"/>
</dbReference>
<keyword evidence="2 3" id="KW-0450">Lipoyl</keyword>
<dbReference type="GO" id="GO:0005960">
    <property type="term" value="C:glycine cleavage complex"/>
    <property type="evidence" value="ECO:0007669"/>
    <property type="project" value="InterPro"/>
</dbReference>
<dbReference type="OrthoDB" id="9796712at2"/>
<evidence type="ECO:0000256" key="2">
    <source>
        <dbReference type="ARBA" id="ARBA00022823"/>
    </source>
</evidence>
<dbReference type="EMBL" id="RPFW01000003">
    <property type="protein sequence ID" value="TVZ04299.1"/>
    <property type="molecule type" value="Genomic_DNA"/>
</dbReference>
<protein>
    <recommendedName>
        <fullName evidence="3">Glycine cleavage system H protein</fullName>
    </recommendedName>
</protein>
<dbReference type="PANTHER" id="PTHR11715:SF3">
    <property type="entry name" value="GLYCINE CLEAVAGE SYSTEM H PROTEIN-RELATED"/>
    <property type="match status" value="1"/>
</dbReference>
<dbReference type="NCBIfam" id="NF002270">
    <property type="entry name" value="PRK01202.1"/>
    <property type="match status" value="1"/>
</dbReference>
<evidence type="ECO:0000256" key="1">
    <source>
        <dbReference type="ARBA" id="ARBA00009249"/>
    </source>
</evidence>
<dbReference type="InterPro" id="IPR011053">
    <property type="entry name" value="Single_hybrid_motif"/>
</dbReference>
<dbReference type="InterPro" id="IPR000089">
    <property type="entry name" value="Biotin_lipoyl"/>
</dbReference>
<dbReference type="AlphaFoldDB" id="A0A6P2BYS7"/>
<dbReference type="InterPro" id="IPR033753">
    <property type="entry name" value="GCV_H/Fam206"/>
</dbReference>
<evidence type="ECO:0000313" key="7">
    <source>
        <dbReference type="Proteomes" id="UP000460272"/>
    </source>
</evidence>
<dbReference type="NCBIfam" id="TIGR00527">
    <property type="entry name" value="gcvH"/>
    <property type="match status" value="1"/>
</dbReference>
<comment type="subunit">
    <text evidence="3">The glycine cleavage system is composed of four proteins: P, T, L and H.</text>
</comment>
<evidence type="ECO:0000256" key="3">
    <source>
        <dbReference type="HAMAP-Rule" id="MF_00272"/>
    </source>
</evidence>